<proteinExistence type="predicted"/>
<dbReference type="Proteomes" id="UP000095286">
    <property type="component" value="Unplaced"/>
</dbReference>
<name>A0AC35TSQ7_9BILA</name>
<dbReference type="WBParaSite" id="RSKR_0000397900.1">
    <property type="protein sequence ID" value="RSKR_0000397900.1"/>
    <property type="gene ID" value="RSKR_0000397900"/>
</dbReference>
<protein>
    <submittedName>
        <fullName evidence="2">G_PROTEIN_RECEP_F1_2 domain-containing protein</fullName>
    </submittedName>
</protein>
<evidence type="ECO:0000313" key="1">
    <source>
        <dbReference type="Proteomes" id="UP000095286"/>
    </source>
</evidence>
<organism evidence="1 2">
    <name type="scientific">Rhabditophanes sp. KR3021</name>
    <dbReference type="NCBI Taxonomy" id="114890"/>
    <lineage>
        <taxon>Eukaryota</taxon>
        <taxon>Metazoa</taxon>
        <taxon>Ecdysozoa</taxon>
        <taxon>Nematoda</taxon>
        <taxon>Chromadorea</taxon>
        <taxon>Rhabditida</taxon>
        <taxon>Tylenchina</taxon>
        <taxon>Panagrolaimomorpha</taxon>
        <taxon>Strongyloidoidea</taxon>
        <taxon>Alloionematidae</taxon>
        <taxon>Rhabditophanes</taxon>
    </lineage>
</organism>
<sequence>MAAVNEGLLGDTWNACTIIPHKAHETEEETLDIAWWTNAICLPIIAFLGISCNLVNVFVLTYNPSSKRIPSRKLLLTLAICDCLFLFFAVLEITPMSIRSLLSSPVINEIYTKLVLYIRTFASTFYKSSVLLVVAFNFERFMNVCYPLAVKPPGISTNKTIIFCIIFSFFFSLQWPLAYKVNDCYDHSGNHSYFVISITQIAPLQFYYKIMDYSALFLFNIVPIVALLILNIRIIWTIRNMINKDLRQQQQISPSAQSARLLNSGQNYQSNKHRNANAILFSVVGMLFICVAPQAPARLLYEYLGHYNTFAVKYTCISQLLVFLNASLNFLLYCLVSKRYRSLLKESFRMLMKSHRDLMSSSAATLQMKTRTSSLHAPSTEDHLI</sequence>
<reference evidence="2" key="1">
    <citation type="submission" date="2016-11" db="UniProtKB">
        <authorList>
            <consortium name="WormBaseParasite"/>
        </authorList>
    </citation>
    <scope>IDENTIFICATION</scope>
    <source>
        <strain evidence="2">KR3021</strain>
    </source>
</reference>
<accession>A0AC35TSQ7</accession>
<evidence type="ECO:0000313" key="2">
    <source>
        <dbReference type="WBParaSite" id="RSKR_0000397900.1"/>
    </source>
</evidence>